<dbReference type="EMBL" id="KK365131">
    <property type="protein sequence ID" value="KCZ82243.1"/>
    <property type="molecule type" value="Genomic_DNA"/>
</dbReference>
<dbReference type="OrthoDB" id="10313838at2759"/>
<reference evidence="1 2" key="2">
    <citation type="submission" date="2014-03" db="EMBL/GenBank/DDBJ databases">
        <title>The Genome Sequence of Anncaliia algerae insect isolate PRA339.</title>
        <authorList>
            <consortium name="The Broad Institute Genome Sequencing Platform"/>
            <consortium name="The Broad Institute Genome Sequencing Center for Infectious Disease"/>
            <person name="Cuomo C."/>
            <person name="Becnel J."/>
            <person name="Sanscrainte N."/>
            <person name="Walker B."/>
            <person name="Young S.K."/>
            <person name="Zeng Q."/>
            <person name="Gargeya S."/>
            <person name="Fitzgerald M."/>
            <person name="Haas B."/>
            <person name="Abouelleil A."/>
            <person name="Alvarado L."/>
            <person name="Arachchi H.M."/>
            <person name="Berlin A.M."/>
            <person name="Chapman S.B."/>
            <person name="Dewar J."/>
            <person name="Goldberg J."/>
            <person name="Griggs A."/>
            <person name="Gujja S."/>
            <person name="Hansen M."/>
            <person name="Howarth C."/>
            <person name="Imamovic A."/>
            <person name="Larimer J."/>
            <person name="McCowan C."/>
            <person name="Murphy C."/>
            <person name="Neiman D."/>
            <person name="Pearson M."/>
            <person name="Priest M."/>
            <person name="Roberts A."/>
            <person name="Saif S."/>
            <person name="Shea T."/>
            <person name="Sisk P."/>
            <person name="Sykes S."/>
            <person name="Wortman J."/>
            <person name="Nusbaum C."/>
            <person name="Birren B."/>
        </authorList>
    </citation>
    <scope>NUCLEOTIDE SEQUENCE [LARGE SCALE GENOMIC DNA]</scope>
    <source>
        <strain evidence="1 2">PRA339</strain>
    </source>
</reference>
<keyword evidence="2" id="KW-1185">Reference proteome</keyword>
<organism evidence="1 2">
    <name type="scientific">Anncaliia algerae PRA339</name>
    <dbReference type="NCBI Taxonomy" id="1288291"/>
    <lineage>
        <taxon>Eukaryota</taxon>
        <taxon>Fungi</taxon>
        <taxon>Fungi incertae sedis</taxon>
        <taxon>Microsporidia</taxon>
        <taxon>Tubulinosematoidea</taxon>
        <taxon>Tubulinosematidae</taxon>
        <taxon>Anncaliia</taxon>
    </lineage>
</organism>
<proteinExistence type="predicted"/>
<dbReference type="HOGENOM" id="CLU_041556_0_0_1"/>
<dbReference type="Proteomes" id="UP000030655">
    <property type="component" value="Unassembled WGS sequence"/>
</dbReference>
<dbReference type="VEuPathDB" id="MicrosporidiaDB:H312_00266"/>
<protein>
    <submittedName>
        <fullName evidence="1">Uncharacterized protein</fullName>
    </submittedName>
</protein>
<evidence type="ECO:0000313" key="1">
    <source>
        <dbReference type="EMBL" id="KCZ82243.1"/>
    </source>
</evidence>
<name>A0A059F4N0_9MICR</name>
<sequence length="518" mass="61441">MVYDLLIYVNFYTMLLDLMFFTCYIQSTCVMNSSKEVEKEEIALLPYEELNENFNFLTDYMRKLRSKNKLIQDNEDERVKAKIEFFNKLIETKFYNGTLDFGKYSDELLTPNDFINLLPASDDLIENIKQACSLQNILGIINPKIESLELILSHYNSKINNLFENLRILHAKFTDDKIHKQKCWENTSFSLLINIKKNFKEAQQSRYDLLRQLETIKSCILSAINSDRHTETDLRPLSKDELHIKEIVENYVKIILVETDQLNNDIQNKIIEIKIKLQQEVLTQNEILEFLDFLMKFMSMSCKNDLFEHFFLPHINLINQRSSYILEEDILKSISLYLAQLHELNKKIEESLSGKNLIEMVCKMLLCSIESTKFDIASYFKLKLNENFVIVRKQNDQKFLKTCEDFLCDRKFEAKHYMKRILKLDFKGLDLTPKDYTCLSIKSFFPALNLVSSYKGLKKMNVFFHKNLSDLREDSKFFPHAKISLKRITRHLRKVKNIPIGFIYYDWSDEIYGIYLLK</sequence>
<accession>A0A059F4N0</accession>
<reference evidence="2" key="1">
    <citation type="submission" date="2013-02" db="EMBL/GenBank/DDBJ databases">
        <authorList>
            <consortium name="The Broad Institute Genome Sequencing Platform"/>
            <person name="Cuomo C."/>
            <person name="Becnel J."/>
            <person name="Sanscrainte N."/>
            <person name="Walker B."/>
            <person name="Young S.K."/>
            <person name="Zeng Q."/>
            <person name="Gargeya S."/>
            <person name="Fitzgerald M."/>
            <person name="Haas B."/>
            <person name="Abouelleil A."/>
            <person name="Alvarado L."/>
            <person name="Arachchi H.M."/>
            <person name="Berlin A.M."/>
            <person name="Chapman S.B."/>
            <person name="Dewar J."/>
            <person name="Goldberg J."/>
            <person name="Griggs A."/>
            <person name="Gujja S."/>
            <person name="Hansen M."/>
            <person name="Howarth C."/>
            <person name="Imamovic A."/>
            <person name="Larimer J."/>
            <person name="McCowan C."/>
            <person name="Murphy C."/>
            <person name="Neiman D."/>
            <person name="Pearson M."/>
            <person name="Priest M."/>
            <person name="Roberts A."/>
            <person name="Saif S."/>
            <person name="Shea T."/>
            <person name="Sisk P."/>
            <person name="Sykes S."/>
            <person name="Wortman J."/>
            <person name="Nusbaum C."/>
            <person name="Birren B."/>
        </authorList>
    </citation>
    <scope>NUCLEOTIDE SEQUENCE [LARGE SCALE GENOMIC DNA]</scope>
    <source>
        <strain evidence="2">PRA339</strain>
    </source>
</reference>
<dbReference type="AlphaFoldDB" id="A0A059F4N0"/>
<evidence type="ECO:0000313" key="2">
    <source>
        <dbReference type="Proteomes" id="UP000030655"/>
    </source>
</evidence>
<gene>
    <name evidence="1" type="ORF">H312_00266</name>
</gene>